<name>A0A644Z5G1_9ZZZZ</name>
<evidence type="ECO:0000256" key="2">
    <source>
        <dbReference type="ARBA" id="ARBA00012837"/>
    </source>
</evidence>
<dbReference type="Gene3D" id="3.40.50.620">
    <property type="entry name" value="HUPs"/>
    <property type="match status" value="1"/>
</dbReference>
<sequence>MVEFSQPNTHKAFHVGHLRSAILGDVLARLLDAAGYDVVRANYPGDMGLHVIKWLWNYMKFHMGEKPEKDLTKWMGAIYTEASKRLEENPDYEAEIRALYGRWDKRDPEVVKLWEETREWSLEGFRQMYDLLDIKFDRYYFNSMFEHPGRKMVEEMIQKGLAEDDRANGGAVIVKIDEKLGLKNEKFRVFVVLRSDSTALYATEDLALARQKFTDYPELQRSLYVVDVRQSLHFQQLFKTLELDGYSWATQCQHVPYELVNLPGNVVMASRDGTVVFLEDLIREATDRALQVVQEKNPDLSEEQKLKVAQAVGIGAIKYPMLSRESAKVVTFDWESALDFNGQAAPYIQYAYVRANSILRKAGGNIPASMQPEYALNDAEITLVDLISRLPNEVQKAARDLKPLVISSLAFELAQAFNDFYGQCPVLQAEEPVRNMRLRLVAAARQAIANSLALLGITAPQAM</sequence>
<accession>A0A644Z5G1</accession>
<evidence type="ECO:0000259" key="9">
    <source>
        <dbReference type="SMART" id="SM00836"/>
    </source>
</evidence>
<dbReference type="SUPFAM" id="SSF47323">
    <property type="entry name" value="Anticodon-binding domain of a subclass of class I aminoacyl-tRNA synthetases"/>
    <property type="match status" value="1"/>
</dbReference>
<evidence type="ECO:0000256" key="7">
    <source>
        <dbReference type="ARBA" id="ARBA00023146"/>
    </source>
</evidence>
<evidence type="ECO:0000256" key="6">
    <source>
        <dbReference type="ARBA" id="ARBA00022917"/>
    </source>
</evidence>
<protein>
    <recommendedName>
        <fullName evidence="2">arginine--tRNA ligase</fullName>
        <ecNumber evidence="2">6.1.1.19</ecNumber>
    </recommendedName>
</protein>
<dbReference type="EMBL" id="VSSQ01007408">
    <property type="protein sequence ID" value="MPM35819.1"/>
    <property type="molecule type" value="Genomic_DNA"/>
</dbReference>
<dbReference type="AlphaFoldDB" id="A0A644Z5G1"/>
<dbReference type="InterPro" id="IPR008909">
    <property type="entry name" value="DALR_anticod-bd"/>
</dbReference>
<evidence type="ECO:0000256" key="8">
    <source>
        <dbReference type="ARBA" id="ARBA00049339"/>
    </source>
</evidence>
<dbReference type="GO" id="GO:0005524">
    <property type="term" value="F:ATP binding"/>
    <property type="evidence" value="ECO:0007669"/>
    <property type="project" value="UniProtKB-KW"/>
</dbReference>
<keyword evidence="3 10" id="KW-0436">Ligase</keyword>
<dbReference type="InterPro" id="IPR035684">
    <property type="entry name" value="ArgRS_core"/>
</dbReference>
<feature type="domain" description="DALR anticodon binding" evidence="9">
    <location>
        <begin position="348"/>
        <end position="463"/>
    </location>
</feature>
<evidence type="ECO:0000256" key="1">
    <source>
        <dbReference type="ARBA" id="ARBA00005594"/>
    </source>
</evidence>
<dbReference type="InterPro" id="IPR009080">
    <property type="entry name" value="tRNAsynth_Ia_anticodon-bd"/>
</dbReference>
<dbReference type="Gene3D" id="1.10.730.10">
    <property type="entry name" value="Isoleucyl-tRNA Synthetase, Domain 1"/>
    <property type="match status" value="1"/>
</dbReference>
<comment type="catalytic activity">
    <reaction evidence="8">
        <text>tRNA(Arg) + L-arginine + ATP = L-arginyl-tRNA(Arg) + AMP + diphosphate</text>
        <dbReference type="Rhea" id="RHEA:20301"/>
        <dbReference type="Rhea" id="RHEA-COMP:9658"/>
        <dbReference type="Rhea" id="RHEA-COMP:9673"/>
        <dbReference type="ChEBI" id="CHEBI:30616"/>
        <dbReference type="ChEBI" id="CHEBI:32682"/>
        <dbReference type="ChEBI" id="CHEBI:33019"/>
        <dbReference type="ChEBI" id="CHEBI:78442"/>
        <dbReference type="ChEBI" id="CHEBI:78513"/>
        <dbReference type="ChEBI" id="CHEBI:456215"/>
        <dbReference type="EC" id="6.1.1.19"/>
    </reaction>
</comment>
<dbReference type="NCBIfam" id="TIGR00456">
    <property type="entry name" value="argS"/>
    <property type="match status" value="1"/>
</dbReference>
<proteinExistence type="inferred from homology"/>
<keyword evidence="4" id="KW-0547">Nucleotide-binding</keyword>
<evidence type="ECO:0000256" key="5">
    <source>
        <dbReference type="ARBA" id="ARBA00022840"/>
    </source>
</evidence>
<evidence type="ECO:0000313" key="10">
    <source>
        <dbReference type="EMBL" id="MPM35819.1"/>
    </source>
</evidence>
<dbReference type="PANTHER" id="PTHR11956">
    <property type="entry name" value="ARGINYL-TRNA SYNTHETASE"/>
    <property type="match status" value="1"/>
</dbReference>
<dbReference type="SMART" id="SM00836">
    <property type="entry name" value="DALR_1"/>
    <property type="match status" value="1"/>
</dbReference>
<dbReference type="InterPro" id="IPR014729">
    <property type="entry name" value="Rossmann-like_a/b/a_fold"/>
</dbReference>
<dbReference type="CDD" id="cd07956">
    <property type="entry name" value="Anticodon_Ia_Arg"/>
    <property type="match status" value="1"/>
</dbReference>
<dbReference type="Pfam" id="PF00750">
    <property type="entry name" value="tRNA-synt_1d"/>
    <property type="match status" value="1"/>
</dbReference>
<dbReference type="GO" id="GO:0004814">
    <property type="term" value="F:arginine-tRNA ligase activity"/>
    <property type="evidence" value="ECO:0007669"/>
    <property type="project" value="UniProtKB-EC"/>
</dbReference>
<dbReference type="PRINTS" id="PR01038">
    <property type="entry name" value="TRNASYNTHARG"/>
</dbReference>
<keyword evidence="5" id="KW-0067">ATP-binding</keyword>
<dbReference type="SUPFAM" id="SSF52374">
    <property type="entry name" value="Nucleotidylyl transferase"/>
    <property type="match status" value="1"/>
</dbReference>
<dbReference type="EC" id="6.1.1.19" evidence="2"/>
<keyword evidence="6" id="KW-0648">Protein biosynthesis</keyword>
<evidence type="ECO:0000256" key="4">
    <source>
        <dbReference type="ARBA" id="ARBA00022741"/>
    </source>
</evidence>
<dbReference type="PANTHER" id="PTHR11956:SF5">
    <property type="entry name" value="ARGININE--TRNA LIGASE, CYTOPLASMIC"/>
    <property type="match status" value="1"/>
</dbReference>
<evidence type="ECO:0000256" key="3">
    <source>
        <dbReference type="ARBA" id="ARBA00022598"/>
    </source>
</evidence>
<dbReference type="GO" id="GO:0006420">
    <property type="term" value="P:arginyl-tRNA aminoacylation"/>
    <property type="evidence" value="ECO:0007669"/>
    <property type="project" value="InterPro"/>
</dbReference>
<organism evidence="10">
    <name type="scientific">bioreactor metagenome</name>
    <dbReference type="NCBI Taxonomy" id="1076179"/>
    <lineage>
        <taxon>unclassified sequences</taxon>
        <taxon>metagenomes</taxon>
        <taxon>ecological metagenomes</taxon>
    </lineage>
</organism>
<comment type="caution">
    <text evidence="10">The sequence shown here is derived from an EMBL/GenBank/DDBJ whole genome shotgun (WGS) entry which is preliminary data.</text>
</comment>
<keyword evidence="7" id="KW-0030">Aminoacyl-tRNA synthetase</keyword>
<reference evidence="10" key="1">
    <citation type="submission" date="2019-08" db="EMBL/GenBank/DDBJ databases">
        <authorList>
            <person name="Kucharzyk K."/>
            <person name="Murdoch R.W."/>
            <person name="Higgins S."/>
            <person name="Loffler F."/>
        </authorList>
    </citation>
    <scope>NUCLEOTIDE SEQUENCE</scope>
</reference>
<dbReference type="Pfam" id="PF05746">
    <property type="entry name" value="DALR_1"/>
    <property type="match status" value="1"/>
</dbReference>
<comment type="similarity">
    <text evidence="1">Belongs to the class-I aminoacyl-tRNA synthetase family.</text>
</comment>
<dbReference type="InterPro" id="IPR001278">
    <property type="entry name" value="Arg-tRNA-ligase"/>
</dbReference>
<gene>
    <name evidence="10" type="primary">argS_26</name>
    <name evidence="10" type="ORF">SDC9_82413</name>
</gene>